<dbReference type="PATRIC" id="fig|1469144.10.peg.1207"/>
<name>A0A132MNL4_9ACTN</name>
<sequence>MRSVLDQRMAELKARRAPFVKATVVRARRPTSAHPGDTALVLADGNMEGFVGGTCAEATVRRYGLETLQTGEPLLLRISPDKTGEPVVEEGAVEVGNPCLSGGELEIFLEPVLPAPKVLVLGDTPIGRHLVALGPGLEYDIQAVAAHEVKAESLDGVAAVVVASHGRDEEPLLTLAVRAGVPYVGLVASRKRGEAVLASLDLTPEQRARIRTPAGLEIGARTPGEVALSILAEIVTSVRSEPPRTGGHTGVTENTAPAPTTAVDPVCGMTVAAVDSTPHIDLEGKRWWFCCEGCRAAFESDPARYTGAGAH</sequence>
<dbReference type="InterPro" id="IPR052698">
    <property type="entry name" value="MoCofactor_Util/Proc"/>
</dbReference>
<organism evidence="3 4">
    <name type="scientific">Carbonactinospora thermoautotrophica</name>
    <dbReference type="NCBI Taxonomy" id="1469144"/>
    <lineage>
        <taxon>Bacteria</taxon>
        <taxon>Bacillati</taxon>
        <taxon>Actinomycetota</taxon>
        <taxon>Actinomycetes</taxon>
        <taxon>Kitasatosporales</taxon>
        <taxon>Carbonactinosporaceae</taxon>
        <taxon>Carbonactinospora</taxon>
    </lineage>
</organism>
<dbReference type="InterPro" id="IPR012348">
    <property type="entry name" value="RNR-like"/>
</dbReference>
<dbReference type="Gene3D" id="1.10.620.20">
    <property type="entry name" value="Ribonucleotide Reductase, subunit A"/>
    <property type="match status" value="1"/>
</dbReference>
<dbReference type="PANTHER" id="PTHR30388">
    <property type="entry name" value="ALDEHYDE OXIDOREDUCTASE MOLYBDENUM COFACTOR ASSEMBLY PROTEIN"/>
    <property type="match status" value="1"/>
</dbReference>
<dbReference type="InterPro" id="IPR011017">
    <property type="entry name" value="TRASH_dom"/>
</dbReference>
<comment type="caution">
    <text evidence="3">The sequence shown here is derived from an EMBL/GenBank/DDBJ whole genome shotgun (WGS) entry which is preliminary data.</text>
</comment>
<protein>
    <recommendedName>
        <fullName evidence="2">TRASH domain-containing protein</fullName>
    </recommendedName>
</protein>
<dbReference type="SMART" id="SM00746">
    <property type="entry name" value="TRASH"/>
    <property type="match status" value="1"/>
</dbReference>
<proteinExistence type="predicted"/>
<dbReference type="Pfam" id="PF13478">
    <property type="entry name" value="XdhC_C"/>
    <property type="match status" value="1"/>
</dbReference>
<dbReference type="Pfam" id="PF02625">
    <property type="entry name" value="XdhC_CoxI"/>
    <property type="match status" value="1"/>
</dbReference>
<feature type="domain" description="TRASH" evidence="2">
    <location>
        <begin position="264"/>
        <end position="302"/>
    </location>
</feature>
<keyword evidence="4" id="KW-1185">Reference proteome</keyword>
<accession>A0A132MNL4</accession>
<dbReference type="Gene3D" id="3.40.50.720">
    <property type="entry name" value="NAD(P)-binding Rossmann-like Domain"/>
    <property type="match status" value="1"/>
</dbReference>
<dbReference type="RefSeq" id="WP_232784541.1">
    <property type="nucleotide sequence ID" value="NZ_JYIK01001036.1"/>
</dbReference>
<dbReference type="Proteomes" id="UP000070188">
    <property type="component" value="Unassembled WGS sequence"/>
</dbReference>
<dbReference type="InterPro" id="IPR027051">
    <property type="entry name" value="XdhC_Rossmann_dom"/>
</dbReference>
<dbReference type="PANTHER" id="PTHR30388:SF4">
    <property type="entry name" value="MOLYBDENUM COFACTOR INSERTION CHAPERONE PAOD"/>
    <property type="match status" value="1"/>
</dbReference>
<dbReference type="Pfam" id="PF04945">
    <property type="entry name" value="YHS"/>
    <property type="match status" value="1"/>
</dbReference>
<dbReference type="EMBL" id="LAXD01000001">
    <property type="protein sequence ID" value="KWW99450.1"/>
    <property type="molecule type" value="Genomic_DNA"/>
</dbReference>
<dbReference type="InterPro" id="IPR009078">
    <property type="entry name" value="Ferritin-like_SF"/>
</dbReference>
<dbReference type="AlphaFoldDB" id="A0A132MNL4"/>
<dbReference type="InterPro" id="IPR003777">
    <property type="entry name" value="XdhC_CoxI"/>
</dbReference>
<dbReference type="GO" id="GO:0016491">
    <property type="term" value="F:oxidoreductase activity"/>
    <property type="evidence" value="ECO:0007669"/>
    <property type="project" value="InterPro"/>
</dbReference>
<gene>
    <name evidence="3" type="ORF">LI90_1085</name>
</gene>
<evidence type="ECO:0000313" key="3">
    <source>
        <dbReference type="EMBL" id="KWW99450.1"/>
    </source>
</evidence>
<reference evidence="4" key="1">
    <citation type="submission" date="2015-04" db="EMBL/GenBank/DDBJ databases">
        <title>Physiological reanalysis, assessment of diazotrophy, and genome sequences of multiple isolates of Streptomyces thermoautotrophicus.</title>
        <authorList>
            <person name="MacKellar D.C."/>
            <person name="Lieber L."/>
            <person name="Norman J."/>
            <person name="Bolger A."/>
            <person name="Tobin C."/>
            <person name="Murray J.W."/>
            <person name="Chang R."/>
            <person name="Ford T."/>
            <person name="Nguyen P.Q."/>
            <person name="Woodward J."/>
            <person name="Permingeat H."/>
            <person name="Joshi N.S."/>
            <person name="Silver P.A."/>
            <person name="Usadel B."/>
            <person name="Rutherford A.W."/>
            <person name="Friesen M."/>
            <person name="Prell J."/>
        </authorList>
    </citation>
    <scope>NUCLEOTIDE SEQUENCE [LARGE SCALE GENOMIC DNA]</scope>
    <source>
        <strain evidence="4">H1</strain>
    </source>
</reference>
<evidence type="ECO:0000256" key="1">
    <source>
        <dbReference type="SAM" id="MobiDB-lite"/>
    </source>
</evidence>
<dbReference type="SUPFAM" id="SSF47240">
    <property type="entry name" value="Ferritin-like"/>
    <property type="match status" value="1"/>
</dbReference>
<feature type="region of interest" description="Disordered" evidence="1">
    <location>
        <begin position="240"/>
        <end position="260"/>
    </location>
</feature>
<evidence type="ECO:0000313" key="4">
    <source>
        <dbReference type="Proteomes" id="UP000070188"/>
    </source>
</evidence>
<dbReference type="STRING" id="1469144.LI90_1085"/>
<dbReference type="InterPro" id="IPR007029">
    <property type="entry name" value="YHS_dom"/>
</dbReference>
<evidence type="ECO:0000259" key="2">
    <source>
        <dbReference type="SMART" id="SM00746"/>
    </source>
</evidence>